<evidence type="ECO:0000256" key="7">
    <source>
        <dbReference type="ARBA" id="ARBA00023136"/>
    </source>
</evidence>
<gene>
    <name evidence="12" type="ORF">GBG18_11380</name>
    <name evidence="11" type="ORF">GBG19_11840</name>
</gene>
<dbReference type="GO" id="GO:0008324">
    <property type="term" value="F:monoatomic cation transmembrane transporter activity"/>
    <property type="evidence" value="ECO:0007669"/>
    <property type="project" value="InterPro"/>
</dbReference>
<evidence type="ECO:0000256" key="2">
    <source>
        <dbReference type="ARBA" id="ARBA00009749"/>
    </source>
</evidence>
<evidence type="ECO:0000313" key="14">
    <source>
        <dbReference type="Proteomes" id="UP000472839"/>
    </source>
</evidence>
<keyword evidence="13" id="KW-1185">Reference proteome</keyword>
<dbReference type="Pfam" id="PF01769">
    <property type="entry name" value="MgtE"/>
    <property type="match status" value="1"/>
</dbReference>
<sequence length="456" mass="50890">MTNTNIKKLEELIYEINETIANYKNGIVDDHPFDIAKDLQDIREIDFNEYKSICKKIPSELFAQILINMPTYIQEEITSVISEQKVAKVTSNMDSDDASLLIYNISQKDESSAQTVLSKLNIEEQQIIEELNAYEFNEAGAYMQKELFSVNLKENIGDALKRLKEKKDLHLLSNIFHAFLVDDDNSFLGSIGLEELILFERSQKFEEIPADKIEHYSYSDKGDASDIVNMFTNYDLNALAIVDSNNKLLGRVTHNDISTLMQEQDTKQLYSLAGVNDKIEEEESIYKIGKNRAFWLSINLITAILASLVIGIFDTTIQSLVALAVLMPIVASMGGNAGTQTLTVTVRQMALGDIEYDDAKKTIIKEVTISLVNGFLFAVVIGLIAYFWFKIPLLGLVIAISMVINLLSAGFFGAVIPLVLEKFKIDPAIGSTVILTTVTDIVGFFSFLGLATIILL</sequence>
<evidence type="ECO:0000313" key="13">
    <source>
        <dbReference type="Proteomes" id="UP000461010"/>
    </source>
</evidence>
<evidence type="ECO:0000256" key="5">
    <source>
        <dbReference type="ARBA" id="ARBA00022842"/>
    </source>
</evidence>
<comment type="caution">
    <text evidence="11">The sequence shown here is derived from an EMBL/GenBank/DDBJ whole genome shotgun (WGS) entry which is preliminary data.</text>
</comment>
<feature type="transmembrane region" description="Helical" evidence="9">
    <location>
        <begin position="432"/>
        <end position="455"/>
    </location>
</feature>
<evidence type="ECO:0000259" key="10">
    <source>
        <dbReference type="PROSITE" id="PS51371"/>
    </source>
</evidence>
<evidence type="ECO:0000256" key="6">
    <source>
        <dbReference type="ARBA" id="ARBA00022989"/>
    </source>
</evidence>
<keyword evidence="6 9" id="KW-1133">Transmembrane helix</keyword>
<dbReference type="SUPFAM" id="SSF161093">
    <property type="entry name" value="MgtE membrane domain-like"/>
    <property type="match status" value="1"/>
</dbReference>
<feature type="transmembrane region" description="Helical" evidence="9">
    <location>
        <begin position="367"/>
        <end position="389"/>
    </location>
</feature>
<dbReference type="InterPro" id="IPR006667">
    <property type="entry name" value="SLC41_membr_dom"/>
</dbReference>
<protein>
    <submittedName>
        <fullName evidence="11">CBS domain-containing protein</fullName>
    </submittedName>
</protein>
<dbReference type="Pfam" id="PF00571">
    <property type="entry name" value="CBS"/>
    <property type="match status" value="2"/>
</dbReference>
<keyword evidence="4 9" id="KW-0812">Transmembrane</keyword>
<feature type="transmembrane region" description="Helical" evidence="9">
    <location>
        <begin position="293"/>
        <end position="313"/>
    </location>
</feature>
<dbReference type="SMART" id="SM00924">
    <property type="entry name" value="MgtE_N"/>
    <property type="match status" value="1"/>
</dbReference>
<accession>A0A6L4WRZ5</accession>
<evidence type="ECO:0000256" key="8">
    <source>
        <dbReference type="PROSITE-ProRule" id="PRU00703"/>
    </source>
</evidence>
<organism evidence="11 14">
    <name type="scientific">Poseidonibacter ostreae</name>
    <dbReference type="NCBI Taxonomy" id="2654171"/>
    <lineage>
        <taxon>Bacteria</taxon>
        <taxon>Pseudomonadati</taxon>
        <taxon>Campylobacterota</taxon>
        <taxon>Epsilonproteobacteria</taxon>
        <taxon>Campylobacterales</taxon>
        <taxon>Arcobacteraceae</taxon>
        <taxon>Poseidonibacter</taxon>
    </lineage>
</organism>
<dbReference type="Pfam" id="PF03448">
    <property type="entry name" value="MgtE_N"/>
    <property type="match status" value="1"/>
</dbReference>
<dbReference type="InterPro" id="IPR038076">
    <property type="entry name" value="MgtE_N_sf"/>
</dbReference>
<keyword evidence="8" id="KW-0129">CBS domain</keyword>
<name>A0A6L4WRZ5_9BACT</name>
<evidence type="ECO:0000256" key="4">
    <source>
        <dbReference type="ARBA" id="ARBA00022692"/>
    </source>
</evidence>
<dbReference type="PROSITE" id="PS51371">
    <property type="entry name" value="CBS"/>
    <property type="match status" value="1"/>
</dbReference>
<dbReference type="InterPro" id="IPR036739">
    <property type="entry name" value="SLC41_membr_dom_sf"/>
</dbReference>
<dbReference type="Gene3D" id="3.10.580.10">
    <property type="entry name" value="CBS-domain"/>
    <property type="match status" value="1"/>
</dbReference>
<dbReference type="Gene3D" id="1.25.60.10">
    <property type="entry name" value="MgtE N-terminal domain-like"/>
    <property type="match status" value="1"/>
</dbReference>
<evidence type="ECO:0000313" key="11">
    <source>
        <dbReference type="EMBL" id="KAB7886624.1"/>
    </source>
</evidence>
<dbReference type="EMBL" id="WFKJ01000038">
    <property type="protein sequence ID" value="KAB7889234.1"/>
    <property type="molecule type" value="Genomic_DNA"/>
</dbReference>
<dbReference type="Gene3D" id="1.10.357.20">
    <property type="entry name" value="SLC41 divalent cation transporters, integral membrane domain"/>
    <property type="match status" value="1"/>
</dbReference>
<keyword evidence="3" id="KW-0813">Transport</keyword>
<keyword evidence="7 9" id="KW-0472">Membrane</keyword>
<evidence type="ECO:0000256" key="3">
    <source>
        <dbReference type="ARBA" id="ARBA00022448"/>
    </source>
</evidence>
<evidence type="ECO:0000313" key="12">
    <source>
        <dbReference type="EMBL" id="KAB7889234.1"/>
    </source>
</evidence>
<evidence type="ECO:0000256" key="9">
    <source>
        <dbReference type="SAM" id="Phobius"/>
    </source>
</evidence>
<feature type="transmembrane region" description="Helical" evidence="9">
    <location>
        <begin position="319"/>
        <end position="346"/>
    </location>
</feature>
<dbReference type="EMBL" id="WFKK01000039">
    <property type="protein sequence ID" value="KAB7886624.1"/>
    <property type="molecule type" value="Genomic_DNA"/>
</dbReference>
<reference evidence="13 14" key="1">
    <citation type="submission" date="2019-10" db="EMBL/GenBank/DDBJ databases">
        <title>Poseidonibacter ostreae sp. nov., isolated from the gut of the Ostrea denselamellosa.</title>
        <authorList>
            <person name="Choi A."/>
        </authorList>
    </citation>
    <scope>NUCLEOTIDE SEQUENCE [LARGE SCALE GENOMIC DNA]</scope>
    <source>
        <strain evidence="11 14">SJOD-M-33</strain>
        <strain evidence="12 13">SJOD-M-5</strain>
    </source>
</reference>
<dbReference type="SUPFAM" id="SSF158791">
    <property type="entry name" value="MgtE N-terminal domain-like"/>
    <property type="match status" value="1"/>
</dbReference>
<dbReference type="PANTHER" id="PTHR41394:SF5">
    <property type="entry name" value="SLC41A_MGTE INTEGRAL MEMBRANE DOMAIN-CONTAINING PROTEIN"/>
    <property type="match status" value="1"/>
</dbReference>
<feature type="transmembrane region" description="Helical" evidence="9">
    <location>
        <begin position="395"/>
        <end position="420"/>
    </location>
</feature>
<dbReference type="InterPro" id="IPR046342">
    <property type="entry name" value="CBS_dom_sf"/>
</dbReference>
<dbReference type="SUPFAM" id="SSF54631">
    <property type="entry name" value="CBS-domain pair"/>
    <property type="match status" value="1"/>
</dbReference>
<dbReference type="Proteomes" id="UP000461010">
    <property type="component" value="Unassembled WGS sequence"/>
</dbReference>
<dbReference type="Proteomes" id="UP000472839">
    <property type="component" value="Unassembled WGS sequence"/>
</dbReference>
<evidence type="ECO:0000256" key="1">
    <source>
        <dbReference type="ARBA" id="ARBA00004141"/>
    </source>
</evidence>
<dbReference type="PANTHER" id="PTHR41394">
    <property type="entry name" value="MAGNESIUM TRANSPORTER MGTE"/>
    <property type="match status" value="1"/>
</dbReference>
<dbReference type="RefSeq" id="WP_152191189.1">
    <property type="nucleotide sequence ID" value="NZ_WFKI01000082.1"/>
</dbReference>
<feature type="domain" description="CBS" evidence="10">
    <location>
        <begin position="143"/>
        <end position="207"/>
    </location>
</feature>
<dbReference type="InterPro" id="IPR000644">
    <property type="entry name" value="CBS_dom"/>
</dbReference>
<comment type="subcellular location">
    <subcellularLocation>
        <location evidence="1">Membrane</location>
        <topology evidence="1">Multi-pass membrane protein</topology>
    </subcellularLocation>
</comment>
<proteinExistence type="inferred from homology"/>
<comment type="similarity">
    <text evidence="2">Belongs to the SLC41A transporter family.</text>
</comment>
<dbReference type="AlphaFoldDB" id="A0A6L4WRZ5"/>
<keyword evidence="5" id="KW-0460">Magnesium</keyword>
<dbReference type="GO" id="GO:0016020">
    <property type="term" value="C:membrane"/>
    <property type="evidence" value="ECO:0007669"/>
    <property type="project" value="UniProtKB-SubCell"/>
</dbReference>
<dbReference type="InterPro" id="IPR006668">
    <property type="entry name" value="Mg_transptr_MgtE_intracell_dom"/>
</dbReference>